<evidence type="ECO:0000313" key="2">
    <source>
        <dbReference type="Proteomes" id="UP001146120"/>
    </source>
</evidence>
<name>A0AAV2YYA5_9STRA</name>
<reference evidence="1" key="1">
    <citation type="submission" date="2022-11" db="EMBL/GenBank/DDBJ databases">
        <authorList>
            <person name="Morgan W.R."/>
            <person name="Tartar A."/>
        </authorList>
    </citation>
    <scope>NUCLEOTIDE SEQUENCE</scope>
    <source>
        <strain evidence="1">ARSEF 373</strain>
    </source>
</reference>
<dbReference type="Proteomes" id="UP001146120">
    <property type="component" value="Unassembled WGS sequence"/>
</dbReference>
<evidence type="ECO:0000313" key="1">
    <source>
        <dbReference type="EMBL" id="DAZ99010.1"/>
    </source>
</evidence>
<dbReference type="AlphaFoldDB" id="A0AAV2YYA5"/>
<protein>
    <submittedName>
        <fullName evidence="1">Uncharacterized protein</fullName>
    </submittedName>
</protein>
<reference evidence="1" key="2">
    <citation type="journal article" date="2023" name="Microbiol Resour">
        <title>Decontamination and Annotation of the Draft Genome Sequence of the Oomycete Lagenidium giganteum ARSEF 373.</title>
        <authorList>
            <person name="Morgan W.R."/>
            <person name="Tartar A."/>
        </authorList>
    </citation>
    <scope>NUCLEOTIDE SEQUENCE</scope>
    <source>
        <strain evidence="1">ARSEF 373</strain>
    </source>
</reference>
<keyword evidence="2" id="KW-1185">Reference proteome</keyword>
<organism evidence="1 2">
    <name type="scientific">Lagenidium giganteum</name>
    <dbReference type="NCBI Taxonomy" id="4803"/>
    <lineage>
        <taxon>Eukaryota</taxon>
        <taxon>Sar</taxon>
        <taxon>Stramenopiles</taxon>
        <taxon>Oomycota</taxon>
        <taxon>Peronosporomycetes</taxon>
        <taxon>Pythiales</taxon>
        <taxon>Pythiaceae</taxon>
    </lineage>
</organism>
<gene>
    <name evidence="1" type="ORF">N0F65_011265</name>
</gene>
<accession>A0AAV2YYA5</accession>
<proteinExistence type="predicted"/>
<sequence>MHAHGATSTCIRGVEHRKVTRALDSQFSVRHASTSTTRLSLSPLHLSLLPSAIPDLWLT</sequence>
<comment type="caution">
    <text evidence="1">The sequence shown here is derived from an EMBL/GenBank/DDBJ whole genome shotgun (WGS) entry which is preliminary data.</text>
</comment>
<dbReference type="EMBL" id="DAKRPA010000092">
    <property type="protein sequence ID" value="DAZ99010.1"/>
    <property type="molecule type" value="Genomic_DNA"/>
</dbReference>